<gene>
    <name evidence="1" type="ORF">L6452_43451</name>
</gene>
<dbReference type="EMBL" id="CM042064">
    <property type="protein sequence ID" value="KAI3664842.1"/>
    <property type="molecule type" value="Genomic_DNA"/>
</dbReference>
<keyword evidence="2" id="KW-1185">Reference proteome</keyword>
<comment type="caution">
    <text evidence="1">The sequence shown here is derived from an EMBL/GenBank/DDBJ whole genome shotgun (WGS) entry which is preliminary data.</text>
</comment>
<sequence length="184" mass="20969">MSRVIGQYPDVNWLIDKWVGSESYKTACSKTYLRVNQMRVVLSSQQLPENASMEIIGRAYHATETFVQGILYAKSQLRKLYGGMHYTKDRFKFKHALQLYKDDPAPIIQDIINTIEGGPPTDVSYVCSMYEHLDKSAVVFELCRFYDSSQEESHFCKKIDNKRELLPIAGSLSRGCPDRAEAAA</sequence>
<dbReference type="Proteomes" id="UP001055879">
    <property type="component" value="Linkage Group LG18"/>
</dbReference>
<reference evidence="2" key="1">
    <citation type="journal article" date="2022" name="Mol. Ecol. Resour.">
        <title>The genomes of chicory, endive, great burdock and yacon provide insights into Asteraceae palaeo-polyploidization history and plant inulin production.</title>
        <authorList>
            <person name="Fan W."/>
            <person name="Wang S."/>
            <person name="Wang H."/>
            <person name="Wang A."/>
            <person name="Jiang F."/>
            <person name="Liu H."/>
            <person name="Zhao H."/>
            <person name="Xu D."/>
            <person name="Zhang Y."/>
        </authorList>
    </citation>
    <scope>NUCLEOTIDE SEQUENCE [LARGE SCALE GENOMIC DNA]</scope>
    <source>
        <strain evidence="2">cv. Niubang</strain>
    </source>
</reference>
<evidence type="ECO:0000313" key="1">
    <source>
        <dbReference type="EMBL" id="KAI3664842.1"/>
    </source>
</evidence>
<reference evidence="1 2" key="2">
    <citation type="journal article" date="2022" name="Mol. Ecol. Resour.">
        <title>The genomes of chicory, endive, great burdock and yacon provide insights into Asteraceae paleo-polyploidization history and plant inulin production.</title>
        <authorList>
            <person name="Fan W."/>
            <person name="Wang S."/>
            <person name="Wang H."/>
            <person name="Wang A."/>
            <person name="Jiang F."/>
            <person name="Liu H."/>
            <person name="Zhao H."/>
            <person name="Xu D."/>
            <person name="Zhang Y."/>
        </authorList>
    </citation>
    <scope>NUCLEOTIDE SEQUENCE [LARGE SCALE GENOMIC DNA]</scope>
    <source>
        <strain evidence="2">cv. Niubang</strain>
    </source>
</reference>
<protein>
    <submittedName>
        <fullName evidence="1">Uncharacterized protein</fullName>
    </submittedName>
</protein>
<organism evidence="1 2">
    <name type="scientific">Arctium lappa</name>
    <name type="common">Greater burdock</name>
    <name type="synonym">Lappa major</name>
    <dbReference type="NCBI Taxonomy" id="4217"/>
    <lineage>
        <taxon>Eukaryota</taxon>
        <taxon>Viridiplantae</taxon>
        <taxon>Streptophyta</taxon>
        <taxon>Embryophyta</taxon>
        <taxon>Tracheophyta</taxon>
        <taxon>Spermatophyta</taxon>
        <taxon>Magnoliopsida</taxon>
        <taxon>eudicotyledons</taxon>
        <taxon>Gunneridae</taxon>
        <taxon>Pentapetalae</taxon>
        <taxon>asterids</taxon>
        <taxon>campanulids</taxon>
        <taxon>Asterales</taxon>
        <taxon>Asteraceae</taxon>
        <taxon>Carduoideae</taxon>
        <taxon>Cardueae</taxon>
        <taxon>Arctiinae</taxon>
        <taxon>Arctium</taxon>
    </lineage>
</organism>
<name>A0ACB8XDS3_ARCLA</name>
<evidence type="ECO:0000313" key="2">
    <source>
        <dbReference type="Proteomes" id="UP001055879"/>
    </source>
</evidence>
<proteinExistence type="predicted"/>
<accession>A0ACB8XDS3</accession>